<protein>
    <submittedName>
        <fullName evidence="1">Uncharacterized protein</fullName>
    </submittedName>
</protein>
<sequence>MAPRNPVANISFTVDSASEDEMARDVNSFPTPDSNTENKVPARKGRGKAAQNAKPAPATKKIAKVKVPARRASGGSVLGVKKEKAAVTKKSGPRAGRKVLAERQNTNMSDTEEVDEFEGEEEIVGPVAEVKVTRRGRPAKAKKVQEEDESV</sequence>
<dbReference type="Proteomes" id="UP000799755">
    <property type="component" value="Unassembled WGS sequence"/>
</dbReference>
<organism evidence="1 2">
    <name type="scientific">Lindgomyces ingoldianus</name>
    <dbReference type="NCBI Taxonomy" id="673940"/>
    <lineage>
        <taxon>Eukaryota</taxon>
        <taxon>Fungi</taxon>
        <taxon>Dikarya</taxon>
        <taxon>Ascomycota</taxon>
        <taxon>Pezizomycotina</taxon>
        <taxon>Dothideomycetes</taxon>
        <taxon>Pleosporomycetidae</taxon>
        <taxon>Pleosporales</taxon>
        <taxon>Lindgomycetaceae</taxon>
        <taxon>Lindgomyces</taxon>
    </lineage>
</organism>
<reference evidence="1" key="1">
    <citation type="journal article" date="2020" name="Stud. Mycol.">
        <title>101 Dothideomycetes genomes: a test case for predicting lifestyles and emergence of pathogens.</title>
        <authorList>
            <person name="Haridas S."/>
            <person name="Albert R."/>
            <person name="Binder M."/>
            <person name="Bloem J."/>
            <person name="Labutti K."/>
            <person name="Salamov A."/>
            <person name="Andreopoulos B."/>
            <person name="Baker S."/>
            <person name="Barry K."/>
            <person name="Bills G."/>
            <person name="Bluhm B."/>
            <person name="Cannon C."/>
            <person name="Castanera R."/>
            <person name="Culley D."/>
            <person name="Daum C."/>
            <person name="Ezra D."/>
            <person name="Gonzalez J."/>
            <person name="Henrissat B."/>
            <person name="Kuo A."/>
            <person name="Liang C."/>
            <person name="Lipzen A."/>
            <person name="Lutzoni F."/>
            <person name="Magnuson J."/>
            <person name="Mondo S."/>
            <person name="Nolan M."/>
            <person name="Ohm R."/>
            <person name="Pangilinan J."/>
            <person name="Park H.-J."/>
            <person name="Ramirez L."/>
            <person name="Alfaro M."/>
            <person name="Sun H."/>
            <person name="Tritt A."/>
            <person name="Yoshinaga Y."/>
            <person name="Zwiers L.-H."/>
            <person name="Turgeon B."/>
            <person name="Goodwin S."/>
            <person name="Spatafora J."/>
            <person name="Crous P."/>
            <person name="Grigoriev I."/>
        </authorList>
    </citation>
    <scope>NUCLEOTIDE SEQUENCE</scope>
    <source>
        <strain evidence="1">ATCC 200398</strain>
    </source>
</reference>
<proteinExistence type="predicted"/>
<gene>
    <name evidence="1" type="ORF">BDR25DRAFT_193006</name>
</gene>
<dbReference type="EMBL" id="MU003536">
    <property type="protein sequence ID" value="KAF2464478.1"/>
    <property type="molecule type" value="Genomic_DNA"/>
</dbReference>
<name>A0ACB6QC13_9PLEO</name>
<evidence type="ECO:0000313" key="2">
    <source>
        <dbReference type="Proteomes" id="UP000799755"/>
    </source>
</evidence>
<keyword evidence="2" id="KW-1185">Reference proteome</keyword>
<feature type="non-terminal residue" evidence="1">
    <location>
        <position position="151"/>
    </location>
</feature>
<comment type="caution">
    <text evidence="1">The sequence shown here is derived from an EMBL/GenBank/DDBJ whole genome shotgun (WGS) entry which is preliminary data.</text>
</comment>
<accession>A0ACB6QC13</accession>
<evidence type="ECO:0000313" key="1">
    <source>
        <dbReference type="EMBL" id="KAF2464478.1"/>
    </source>
</evidence>